<evidence type="ECO:0000313" key="3">
    <source>
        <dbReference type="Proteomes" id="UP000054477"/>
    </source>
</evidence>
<reference evidence="3" key="2">
    <citation type="submission" date="2015-01" db="EMBL/GenBank/DDBJ databases">
        <title>Evolutionary Origins and Diversification of the Mycorrhizal Mutualists.</title>
        <authorList>
            <consortium name="DOE Joint Genome Institute"/>
            <consortium name="Mycorrhizal Genomics Consortium"/>
            <person name="Kohler A."/>
            <person name="Kuo A."/>
            <person name="Nagy L.G."/>
            <person name="Floudas D."/>
            <person name="Copeland A."/>
            <person name="Barry K.W."/>
            <person name="Cichocki N."/>
            <person name="Veneault-Fourrey C."/>
            <person name="LaButti K."/>
            <person name="Lindquist E.A."/>
            <person name="Lipzen A."/>
            <person name="Lundell T."/>
            <person name="Morin E."/>
            <person name="Murat C."/>
            <person name="Riley R."/>
            <person name="Ohm R."/>
            <person name="Sun H."/>
            <person name="Tunlid A."/>
            <person name="Henrissat B."/>
            <person name="Grigoriev I.V."/>
            <person name="Hibbett D.S."/>
            <person name="Martin F."/>
        </authorList>
    </citation>
    <scope>NUCLEOTIDE SEQUENCE [LARGE SCALE GENOMIC DNA]</scope>
    <source>
        <strain evidence="3">LaAM-08-1</strain>
    </source>
</reference>
<keyword evidence="1" id="KW-1133">Transmembrane helix</keyword>
<keyword evidence="1" id="KW-0472">Membrane</keyword>
<name>A0A0C9WYQ8_9AGAR</name>
<sequence>MSRPVVVGMATVLFIGDITEVLGHGWLFRVLFIVYLPACAFEAKVVRPINASLRTSSRPKALPSETSTTNQAVAATSVATKHNSLTWRTHLGPVIGGLIGALCLCIGIAVLMTFHHRRRSSATKFWSCRVKTPIPGPEDTHVEMNEKPIIIPAQPTYSRGVISLDIASINEHGHSSAASRLTMGSETTAEFYVNSLNAPSPFSTNFRASMVDETWKK</sequence>
<dbReference type="OrthoDB" id="10514922at2759"/>
<evidence type="ECO:0000313" key="2">
    <source>
        <dbReference type="EMBL" id="KIK04935.1"/>
    </source>
</evidence>
<dbReference type="Proteomes" id="UP000054477">
    <property type="component" value="Unassembled WGS sequence"/>
</dbReference>
<keyword evidence="1" id="KW-0812">Transmembrane</keyword>
<dbReference type="HOGENOM" id="CLU_1272489_0_0_1"/>
<protein>
    <submittedName>
        <fullName evidence="2">Uncharacterized protein</fullName>
    </submittedName>
</protein>
<feature type="transmembrane region" description="Helical" evidence="1">
    <location>
        <begin position="94"/>
        <end position="114"/>
    </location>
</feature>
<keyword evidence="3" id="KW-1185">Reference proteome</keyword>
<evidence type="ECO:0000256" key="1">
    <source>
        <dbReference type="SAM" id="Phobius"/>
    </source>
</evidence>
<accession>A0A0C9WYQ8</accession>
<gene>
    <name evidence="2" type="ORF">K443DRAFT_4288</name>
</gene>
<dbReference type="EMBL" id="KN838565">
    <property type="protein sequence ID" value="KIK04935.1"/>
    <property type="molecule type" value="Genomic_DNA"/>
</dbReference>
<dbReference type="AlphaFoldDB" id="A0A0C9WYQ8"/>
<reference evidence="2 3" key="1">
    <citation type="submission" date="2014-04" db="EMBL/GenBank/DDBJ databases">
        <authorList>
            <consortium name="DOE Joint Genome Institute"/>
            <person name="Kuo A."/>
            <person name="Kohler A."/>
            <person name="Nagy L.G."/>
            <person name="Floudas D."/>
            <person name="Copeland A."/>
            <person name="Barry K.W."/>
            <person name="Cichocki N."/>
            <person name="Veneault-Fourrey C."/>
            <person name="LaButti K."/>
            <person name="Lindquist E.A."/>
            <person name="Lipzen A."/>
            <person name="Lundell T."/>
            <person name="Morin E."/>
            <person name="Murat C."/>
            <person name="Sun H."/>
            <person name="Tunlid A."/>
            <person name="Henrissat B."/>
            <person name="Grigoriev I.V."/>
            <person name="Hibbett D.S."/>
            <person name="Martin F."/>
            <person name="Nordberg H.P."/>
            <person name="Cantor M.N."/>
            <person name="Hua S.X."/>
        </authorList>
    </citation>
    <scope>NUCLEOTIDE SEQUENCE [LARGE SCALE GENOMIC DNA]</scope>
    <source>
        <strain evidence="2 3">LaAM-08-1</strain>
    </source>
</reference>
<organism evidence="2 3">
    <name type="scientific">Laccaria amethystina LaAM-08-1</name>
    <dbReference type="NCBI Taxonomy" id="1095629"/>
    <lineage>
        <taxon>Eukaryota</taxon>
        <taxon>Fungi</taxon>
        <taxon>Dikarya</taxon>
        <taxon>Basidiomycota</taxon>
        <taxon>Agaricomycotina</taxon>
        <taxon>Agaricomycetes</taxon>
        <taxon>Agaricomycetidae</taxon>
        <taxon>Agaricales</taxon>
        <taxon>Agaricineae</taxon>
        <taxon>Hydnangiaceae</taxon>
        <taxon>Laccaria</taxon>
    </lineage>
</organism>
<proteinExistence type="predicted"/>